<dbReference type="Pfam" id="PF13304">
    <property type="entry name" value="AAA_21"/>
    <property type="match status" value="1"/>
</dbReference>
<dbReference type="GO" id="GO:0016887">
    <property type="term" value="F:ATP hydrolysis activity"/>
    <property type="evidence" value="ECO:0007669"/>
    <property type="project" value="InterPro"/>
</dbReference>
<dbReference type="SMART" id="SM00360">
    <property type="entry name" value="RRM"/>
    <property type="match status" value="2"/>
</dbReference>
<dbReference type="InterPro" id="IPR000504">
    <property type="entry name" value="RRM_dom"/>
</dbReference>
<dbReference type="Pfam" id="PF00076">
    <property type="entry name" value="RRM_1"/>
    <property type="match status" value="2"/>
</dbReference>
<proteinExistence type="predicted"/>
<dbReference type="SUPFAM" id="SSF54928">
    <property type="entry name" value="RNA-binding domain, RBD"/>
    <property type="match status" value="2"/>
</dbReference>
<dbReference type="InterPro" id="IPR003593">
    <property type="entry name" value="AAA+_ATPase"/>
</dbReference>
<dbReference type="PANTHER" id="PTHR48032:SF6">
    <property type="entry name" value="RNA-BINDING (RRM_RBD_RNP MOTIFS) FAMILY PROTEIN"/>
    <property type="match status" value="1"/>
</dbReference>
<comment type="caution">
    <text evidence="6">The sequence shown here is derived from an EMBL/GenBank/DDBJ whole genome shotgun (WGS) entry which is preliminary data.</text>
</comment>
<dbReference type="InterPro" id="IPR027417">
    <property type="entry name" value="P-loop_NTPase"/>
</dbReference>
<feature type="region of interest" description="Disordered" evidence="4">
    <location>
        <begin position="200"/>
        <end position="309"/>
    </location>
</feature>
<feature type="domain" description="RRM" evidence="5">
    <location>
        <begin position="38"/>
        <end position="115"/>
    </location>
</feature>
<evidence type="ECO:0000313" key="6">
    <source>
        <dbReference type="EMBL" id="CAF0789549.1"/>
    </source>
</evidence>
<evidence type="ECO:0000313" key="7">
    <source>
        <dbReference type="Proteomes" id="UP000663891"/>
    </source>
</evidence>
<evidence type="ECO:0000256" key="1">
    <source>
        <dbReference type="ARBA" id="ARBA00022737"/>
    </source>
</evidence>
<gene>
    <name evidence="6" type="ORF">VCS650_LOCUS3410</name>
</gene>
<dbReference type="PROSITE" id="PS50102">
    <property type="entry name" value="RRM"/>
    <property type="match status" value="2"/>
</dbReference>
<dbReference type="InterPro" id="IPR035979">
    <property type="entry name" value="RBD_domain_sf"/>
</dbReference>
<dbReference type="GO" id="GO:0006417">
    <property type="term" value="P:regulation of translation"/>
    <property type="evidence" value="ECO:0007669"/>
    <property type="project" value="TreeGrafter"/>
</dbReference>
<organism evidence="6 7">
    <name type="scientific">Adineta steineri</name>
    <dbReference type="NCBI Taxonomy" id="433720"/>
    <lineage>
        <taxon>Eukaryota</taxon>
        <taxon>Metazoa</taxon>
        <taxon>Spiralia</taxon>
        <taxon>Gnathifera</taxon>
        <taxon>Rotifera</taxon>
        <taxon>Eurotatoria</taxon>
        <taxon>Bdelloidea</taxon>
        <taxon>Adinetida</taxon>
        <taxon>Adinetidae</taxon>
        <taxon>Adineta</taxon>
    </lineage>
</organism>
<dbReference type="InterPro" id="IPR003959">
    <property type="entry name" value="ATPase_AAA_core"/>
</dbReference>
<dbReference type="SMART" id="SM00382">
    <property type="entry name" value="AAA"/>
    <property type="match status" value="1"/>
</dbReference>
<feature type="region of interest" description="Disordered" evidence="4">
    <location>
        <begin position="1"/>
        <end position="30"/>
    </location>
</feature>
<dbReference type="InterPro" id="IPR012677">
    <property type="entry name" value="Nucleotide-bd_a/b_plait_sf"/>
</dbReference>
<accession>A0A813S1Y8</accession>
<dbReference type="Proteomes" id="UP000663891">
    <property type="component" value="Unassembled WGS sequence"/>
</dbReference>
<dbReference type="Gene3D" id="3.30.70.330">
    <property type="match status" value="2"/>
</dbReference>
<feature type="compositionally biased region" description="Low complexity" evidence="4">
    <location>
        <begin position="246"/>
        <end position="268"/>
    </location>
</feature>
<dbReference type="Gene3D" id="3.40.50.300">
    <property type="entry name" value="P-loop containing nucleotide triphosphate hydrolases"/>
    <property type="match status" value="1"/>
</dbReference>
<evidence type="ECO:0000256" key="3">
    <source>
        <dbReference type="PROSITE-ProRule" id="PRU00176"/>
    </source>
</evidence>
<feature type="compositionally biased region" description="Low complexity" evidence="4">
    <location>
        <begin position="1"/>
        <end position="21"/>
    </location>
</feature>
<dbReference type="GO" id="GO:0005524">
    <property type="term" value="F:ATP binding"/>
    <property type="evidence" value="ECO:0007669"/>
    <property type="project" value="InterPro"/>
</dbReference>
<feature type="compositionally biased region" description="Low complexity" evidence="4">
    <location>
        <begin position="217"/>
        <end position="227"/>
    </location>
</feature>
<dbReference type="EMBL" id="CAJNON010000018">
    <property type="protein sequence ID" value="CAF0789549.1"/>
    <property type="molecule type" value="Genomic_DNA"/>
</dbReference>
<reference evidence="6" key="1">
    <citation type="submission" date="2021-02" db="EMBL/GenBank/DDBJ databases">
        <authorList>
            <person name="Nowell W R."/>
        </authorList>
    </citation>
    <scope>NUCLEOTIDE SEQUENCE</scope>
</reference>
<dbReference type="AlphaFoldDB" id="A0A813S1Y8"/>
<evidence type="ECO:0000256" key="4">
    <source>
        <dbReference type="SAM" id="MobiDB-lite"/>
    </source>
</evidence>
<sequence>MINNQTSSNNDTSNNINYKSNTINSIHDGKVPKPDYERNLFVGKLSSDTTKEDLEKYFSNFGQIENVYIKYNALGKRAHSSAFILFDNKESIEKILNIQLHTINQNQIVLKRAHGKSPPKYPVKRIYIPRLPTNFVENDLFNYFSQFGDIDKIEIPMNHEANVRRPYGFVLFSSEKPAEEILRQQRHLVNGVLIEVRPDKSCAPERHQSQNSIVRQPSTPISPSTPTYQSRPPERQQSQNRIVRQPSTPISPSTPTYQSKQNYQSNQYVRNRTYYRSTDYNERPYGNIPIATPRYDNYPKTQRSTGSVSQKKVNKSIDYFDSFKKITLADGRIVEPIGVKLIQLNLVQYKEFRSNGNQVPELNLAKRITVLVGPNSCGKTTILQAVYLFCHAVKRGSGEYSFKEMTTLFWAKNALSYGRLSGTFEVFYKDILETKELKLDVRFFQNRTSHEDKNHNEHKPYSYVFVEAPNVKQQNTPPHIYLKSCLSKSDYGIFESLFPSVKAYDTKSMLTGKLDDIFNQYPSLDENLLEINSEMKKVFPQFELGRDSSKENDDNRDDEQPEKKKLIKTTSKSTFFIRLTSRNYLFSDISDCSDGFLRYLTLLIAILCQPLHSIITFDEPDAHIFPTAQKLLVEFFYRKMEEFLQSNHFCQILFTTHSPDIMQVVRLEDIRQLFPIYDTYRHITIKSLASTGQLLNVMTDVVTSVLSHGELVRLGVHRKLVYLESLDDLNFLHGIIRRTESDLLRLPYTKESRNAAYEIGEAFLEKAGITDEMIKKFDKSHDSKFCFRRPILEAIGCLIQKHTGEEEKQDKSKKTVNVEECRTKWLRDRQLQNSMENTNKKEVEKVIKKWMDAKLFFSQLIYGESCQKRKVFPNCWQDAFALKTSNGIDLYGRYFTSLNPNTNKWPADFVKVVKTFKEFVTAV</sequence>
<keyword evidence="2 3" id="KW-0694">RNA-binding</keyword>
<feature type="domain" description="RRM" evidence="5">
    <location>
        <begin position="124"/>
        <end position="201"/>
    </location>
</feature>
<name>A0A813S1Y8_9BILA</name>
<dbReference type="SUPFAM" id="SSF52540">
    <property type="entry name" value="P-loop containing nucleoside triphosphate hydrolases"/>
    <property type="match status" value="1"/>
</dbReference>
<dbReference type="PANTHER" id="PTHR48032">
    <property type="entry name" value="RNA-BINDING PROTEIN MUSASHI HOMOLOG RBP6"/>
    <property type="match status" value="1"/>
</dbReference>
<evidence type="ECO:0000256" key="2">
    <source>
        <dbReference type="ARBA" id="ARBA00022884"/>
    </source>
</evidence>
<protein>
    <recommendedName>
        <fullName evidence="5">RRM domain-containing protein</fullName>
    </recommendedName>
</protein>
<feature type="compositionally biased region" description="Polar residues" evidence="4">
    <location>
        <begin position="299"/>
        <end position="309"/>
    </location>
</feature>
<dbReference type="OrthoDB" id="1875751at2759"/>
<evidence type="ECO:0000259" key="5">
    <source>
        <dbReference type="PROSITE" id="PS50102"/>
    </source>
</evidence>
<keyword evidence="1" id="KW-0677">Repeat</keyword>
<feature type="region of interest" description="Disordered" evidence="4">
    <location>
        <begin position="545"/>
        <end position="564"/>
    </location>
</feature>
<dbReference type="GO" id="GO:0003729">
    <property type="term" value="F:mRNA binding"/>
    <property type="evidence" value="ECO:0007669"/>
    <property type="project" value="TreeGrafter"/>
</dbReference>